<name>A0A9P5SL32_9FUNG</name>
<reference evidence="1" key="1">
    <citation type="journal article" date="2020" name="Fungal Divers.">
        <title>Resolving the Mortierellaceae phylogeny through synthesis of multi-gene phylogenetics and phylogenomics.</title>
        <authorList>
            <person name="Vandepol N."/>
            <person name="Liber J."/>
            <person name="Desiro A."/>
            <person name="Na H."/>
            <person name="Kennedy M."/>
            <person name="Barry K."/>
            <person name="Grigoriev I.V."/>
            <person name="Miller A.N."/>
            <person name="O'Donnell K."/>
            <person name="Stajich J.E."/>
            <person name="Bonito G."/>
        </authorList>
    </citation>
    <scope>NUCLEOTIDE SEQUENCE</scope>
    <source>
        <strain evidence="1">NVP1</strain>
    </source>
</reference>
<evidence type="ECO:0000313" key="1">
    <source>
        <dbReference type="EMBL" id="KAF9332594.1"/>
    </source>
</evidence>
<dbReference type="EMBL" id="JAAAUY010000251">
    <property type="protein sequence ID" value="KAF9332594.1"/>
    <property type="molecule type" value="Genomic_DNA"/>
</dbReference>
<sequence length="150" mass="16452">MDRINQMKRLADDLDRQERMTFEDAYPSIFDQTFNQFLPRSARLLRDVMGEAEFDLLAPTLADHPSDDPSQGTTILCALVLAPHRIEHSSTETAKPQPLAPAPAEEHKEKKRLACGCVGTCSGTCAKCRKEGKKLACGCTGVCSCPSGQR</sequence>
<evidence type="ECO:0000313" key="2">
    <source>
        <dbReference type="Proteomes" id="UP000696485"/>
    </source>
</evidence>
<comment type="caution">
    <text evidence="1">The sequence shown here is derived from an EMBL/GenBank/DDBJ whole genome shotgun (WGS) entry which is preliminary data.</text>
</comment>
<protein>
    <submittedName>
        <fullName evidence="1">Uncharacterized protein</fullName>
    </submittedName>
</protein>
<dbReference type="AlphaFoldDB" id="A0A9P5SL32"/>
<dbReference type="Proteomes" id="UP000696485">
    <property type="component" value="Unassembled WGS sequence"/>
</dbReference>
<accession>A0A9P5SL32</accession>
<organism evidence="1 2">
    <name type="scientific">Podila minutissima</name>
    <dbReference type="NCBI Taxonomy" id="64525"/>
    <lineage>
        <taxon>Eukaryota</taxon>
        <taxon>Fungi</taxon>
        <taxon>Fungi incertae sedis</taxon>
        <taxon>Mucoromycota</taxon>
        <taxon>Mortierellomycotina</taxon>
        <taxon>Mortierellomycetes</taxon>
        <taxon>Mortierellales</taxon>
        <taxon>Mortierellaceae</taxon>
        <taxon>Podila</taxon>
    </lineage>
</organism>
<keyword evidence="2" id="KW-1185">Reference proteome</keyword>
<proteinExistence type="predicted"/>
<gene>
    <name evidence="1" type="ORF">BG006_004548</name>
</gene>